<dbReference type="OrthoDB" id="31343at2157"/>
<evidence type="ECO:0000256" key="5">
    <source>
        <dbReference type="SAM" id="Phobius"/>
    </source>
</evidence>
<reference evidence="7 8" key="1">
    <citation type="submission" date="2011-09" db="EMBL/GenBank/DDBJ databases">
        <title>The draft genome of Methanotorris formicicus Mc-S-70.</title>
        <authorList>
            <consortium name="US DOE Joint Genome Institute (JGI-PGF)"/>
            <person name="Lucas S."/>
            <person name="Han J."/>
            <person name="Lapidus A."/>
            <person name="Cheng J.-F."/>
            <person name="Goodwin L."/>
            <person name="Pitluck S."/>
            <person name="Peters L."/>
            <person name="Land M.L."/>
            <person name="Hauser L."/>
            <person name="Sieprawska-Lupa M."/>
            <person name="Takai K."/>
            <person name="Miyazaki J."/>
            <person name="Whitman W."/>
            <person name="Woyke T.J."/>
        </authorList>
    </citation>
    <scope>NUCLEOTIDE SEQUENCE [LARGE SCALE GENOMIC DNA]</scope>
    <source>
        <strain evidence="7 8">Mc-S-70</strain>
    </source>
</reference>
<dbReference type="PANTHER" id="PTHR43856">
    <property type="entry name" value="CARDIOLIPIN HYDROLASE"/>
    <property type="match status" value="1"/>
</dbReference>
<keyword evidence="3" id="KW-0443">Lipid metabolism</keyword>
<dbReference type="PROSITE" id="PS50035">
    <property type="entry name" value="PLD"/>
    <property type="match status" value="1"/>
</dbReference>
<dbReference type="GO" id="GO:0016042">
    <property type="term" value="P:lipid catabolic process"/>
    <property type="evidence" value="ECO:0007669"/>
    <property type="project" value="UniProtKB-KW"/>
</dbReference>
<accession>H1KZL9</accession>
<keyword evidence="5" id="KW-1133">Transmembrane helix</keyword>
<dbReference type="InterPro" id="IPR025202">
    <property type="entry name" value="PLD-like_dom"/>
</dbReference>
<dbReference type="SMART" id="SM00155">
    <property type="entry name" value="PLDc"/>
    <property type="match status" value="1"/>
</dbReference>
<dbReference type="InterPro" id="IPR001736">
    <property type="entry name" value="PLipase_D/transphosphatidylase"/>
</dbReference>
<evidence type="ECO:0000313" key="8">
    <source>
        <dbReference type="Proteomes" id="UP000003706"/>
    </source>
</evidence>
<evidence type="ECO:0000313" key="7">
    <source>
        <dbReference type="EMBL" id="EHP85760.1"/>
    </source>
</evidence>
<proteinExistence type="predicted"/>
<keyword evidence="5" id="KW-0472">Membrane</keyword>
<comment type="caution">
    <text evidence="7">The sequence shown here is derived from an EMBL/GenBank/DDBJ whole genome shotgun (WGS) entry which is preliminary data.</text>
</comment>
<dbReference type="AlphaFoldDB" id="H1KZL9"/>
<dbReference type="Pfam" id="PF13091">
    <property type="entry name" value="PLDc_2"/>
    <property type="match status" value="1"/>
</dbReference>
<dbReference type="EMBL" id="AGJL01000030">
    <property type="protein sequence ID" value="EHP85760.1"/>
    <property type="molecule type" value="Genomic_DNA"/>
</dbReference>
<evidence type="ECO:0000256" key="2">
    <source>
        <dbReference type="ARBA" id="ARBA00022963"/>
    </source>
</evidence>
<dbReference type="RefSeq" id="WP_007044673.1">
    <property type="nucleotide sequence ID" value="NZ_AGJL01000030.1"/>
</dbReference>
<dbReference type="STRING" id="647171.MetfoDRAFT_1242"/>
<dbReference type="Gene3D" id="3.30.870.10">
    <property type="entry name" value="Endonuclease Chain A"/>
    <property type="match status" value="1"/>
</dbReference>
<dbReference type="Proteomes" id="UP000003706">
    <property type="component" value="Unassembled WGS sequence"/>
</dbReference>
<keyword evidence="4" id="KW-0175">Coiled coil</keyword>
<evidence type="ECO:0000259" key="6">
    <source>
        <dbReference type="PROSITE" id="PS50035"/>
    </source>
</evidence>
<evidence type="ECO:0000256" key="3">
    <source>
        <dbReference type="ARBA" id="ARBA00023098"/>
    </source>
</evidence>
<feature type="transmembrane region" description="Helical" evidence="5">
    <location>
        <begin position="6"/>
        <end position="25"/>
    </location>
</feature>
<dbReference type="GO" id="GO:0016891">
    <property type="term" value="F:RNA endonuclease activity producing 5'-phosphomonoesters, hydrolytic mechanism"/>
    <property type="evidence" value="ECO:0007669"/>
    <property type="project" value="TreeGrafter"/>
</dbReference>
<keyword evidence="5" id="KW-0812">Transmembrane</keyword>
<dbReference type="InterPro" id="IPR051406">
    <property type="entry name" value="PLD_domain"/>
</dbReference>
<dbReference type="SUPFAM" id="SSF56024">
    <property type="entry name" value="Phospholipase D/nuclease"/>
    <property type="match status" value="1"/>
</dbReference>
<feature type="coiled-coil region" evidence="4">
    <location>
        <begin position="29"/>
        <end position="56"/>
    </location>
</feature>
<sequence length="188" mass="22147">MDFNTFLLIVLLILLTILMLMISIINKKIKILIQALEDTTEEIIDEERDIVVLNDEKYFYYVLNIIKSAEREIDIIMFSMFRCKQTEELLNALIEARKRGVMVRIILNKEVESNKEAKNYLASERISVKYSKTRVHNKLVIVDDIVVVGSHNWTDSGLFENKESSIAIRDKKVLKEEKEYFEALWERL</sequence>
<feature type="domain" description="PLD phosphodiesterase" evidence="6">
    <location>
        <begin position="131"/>
        <end position="157"/>
    </location>
</feature>
<name>H1KZL9_9EURY</name>
<organism evidence="7 8">
    <name type="scientific">Methanotorris formicicus Mc-S-70</name>
    <dbReference type="NCBI Taxonomy" id="647171"/>
    <lineage>
        <taxon>Archaea</taxon>
        <taxon>Methanobacteriati</taxon>
        <taxon>Methanobacteriota</taxon>
        <taxon>Methanomada group</taxon>
        <taxon>Methanococci</taxon>
        <taxon>Methanococcales</taxon>
        <taxon>Methanocaldococcaceae</taxon>
        <taxon>Methanotorris</taxon>
    </lineage>
</organism>
<evidence type="ECO:0000256" key="4">
    <source>
        <dbReference type="SAM" id="Coils"/>
    </source>
</evidence>
<evidence type="ECO:0000256" key="1">
    <source>
        <dbReference type="ARBA" id="ARBA00022801"/>
    </source>
</evidence>
<protein>
    <submittedName>
        <fullName evidence="7">Phospholipase D/Transphosphatidylase</fullName>
    </submittedName>
</protein>
<gene>
    <name evidence="7" type="ORF">MetfoDRAFT_1242</name>
</gene>
<keyword evidence="8" id="KW-1185">Reference proteome</keyword>
<dbReference type="PANTHER" id="PTHR43856:SF1">
    <property type="entry name" value="MITOCHONDRIAL CARDIOLIPIN HYDROLASE"/>
    <property type="match status" value="1"/>
</dbReference>
<keyword evidence="2" id="KW-0442">Lipid degradation</keyword>
<keyword evidence="1" id="KW-0378">Hydrolase</keyword>